<dbReference type="InterPro" id="IPR036291">
    <property type="entry name" value="NAD(P)-bd_dom_sf"/>
</dbReference>
<evidence type="ECO:0000256" key="1">
    <source>
        <dbReference type="ARBA" id="ARBA00022729"/>
    </source>
</evidence>
<sequence>MRIGIIGLGDIAQKAYLPVLAGREGTELVLCTRDAKCLHRISTRYRIKECYTELSHLLAAGVDAIMIHAATQAHSQMAMQALQAGIPVFVDKPLSYHFEQCEPVFELAAKQNLPFMLGFNRRYAPLYQDAISAPLLSLNYQKNRFNLPDEPRRFIVDDFIHLIDFALFCGKQAPSDVQLMTSIEQKKLATISVNWQQQQAQFRISMNRLNGINQERLEYHSCNQHWQIDNLRQGVHYQQNQQIPLGFDDWQTTLFKRGFVTMINEWVRRIESGDSQSNDIQHLWNVHWLAEQLTQQAEQRCLKS</sequence>
<dbReference type="Pfam" id="PF21378">
    <property type="entry name" value="YceM-like_C"/>
    <property type="match status" value="1"/>
</dbReference>
<evidence type="ECO:0000259" key="2">
    <source>
        <dbReference type="Pfam" id="PF01408"/>
    </source>
</evidence>
<dbReference type="InterPro" id="IPR051317">
    <property type="entry name" value="Gfo/Idh/MocA_oxidoreduct"/>
</dbReference>
<evidence type="ECO:0000259" key="3">
    <source>
        <dbReference type="Pfam" id="PF21378"/>
    </source>
</evidence>
<proteinExistence type="predicted"/>
<accession>A0A8J6IT37</accession>
<dbReference type="InterPro" id="IPR048477">
    <property type="entry name" value="YceM-like_C"/>
</dbReference>
<protein>
    <submittedName>
        <fullName evidence="4">Gfo/Idh/MocA family oxidoreductase</fullName>
    </submittedName>
</protein>
<dbReference type="PANTHER" id="PTHR43708:SF4">
    <property type="entry name" value="OXIDOREDUCTASE YCEM-RELATED"/>
    <property type="match status" value="1"/>
</dbReference>
<dbReference type="EMBL" id="JACNEP010000002">
    <property type="protein sequence ID" value="MBC3765108.1"/>
    <property type="molecule type" value="Genomic_DNA"/>
</dbReference>
<dbReference type="SUPFAM" id="SSF51735">
    <property type="entry name" value="NAD(P)-binding Rossmann-fold domains"/>
    <property type="match status" value="1"/>
</dbReference>
<organism evidence="4 5">
    <name type="scientific">Neptunicella marina</name>
    <dbReference type="NCBI Taxonomy" id="2125989"/>
    <lineage>
        <taxon>Bacteria</taxon>
        <taxon>Pseudomonadati</taxon>
        <taxon>Pseudomonadota</taxon>
        <taxon>Gammaproteobacteria</taxon>
        <taxon>Alteromonadales</taxon>
        <taxon>Alteromonadaceae</taxon>
        <taxon>Neptunicella</taxon>
    </lineage>
</organism>
<keyword evidence="5" id="KW-1185">Reference proteome</keyword>
<dbReference type="AlphaFoldDB" id="A0A8J6IT37"/>
<reference evidence="4" key="2">
    <citation type="submission" date="2020-08" db="EMBL/GenBank/DDBJ databases">
        <authorList>
            <person name="Lai Q."/>
        </authorList>
    </citation>
    <scope>NUCLEOTIDE SEQUENCE</scope>
    <source>
        <strain evidence="4">S27-2</strain>
    </source>
</reference>
<dbReference type="SUPFAM" id="SSF55347">
    <property type="entry name" value="Glyceraldehyde-3-phosphate dehydrogenase-like, C-terminal domain"/>
    <property type="match status" value="1"/>
</dbReference>
<dbReference type="InterPro" id="IPR000683">
    <property type="entry name" value="Gfo/Idh/MocA-like_OxRdtase_N"/>
</dbReference>
<feature type="domain" description="Gfo/Idh/MocA-like oxidoreductase N-terminal" evidence="2">
    <location>
        <begin position="1"/>
        <end position="119"/>
    </location>
</feature>
<name>A0A8J6IT37_9ALTE</name>
<feature type="domain" description="YceM-like C-terminal" evidence="3">
    <location>
        <begin position="136"/>
        <end position="233"/>
    </location>
</feature>
<dbReference type="Gene3D" id="3.30.360.10">
    <property type="entry name" value="Dihydrodipicolinate Reductase, domain 2"/>
    <property type="match status" value="1"/>
</dbReference>
<comment type="caution">
    <text evidence="4">The sequence shown here is derived from an EMBL/GenBank/DDBJ whole genome shotgun (WGS) entry which is preliminary data.</text>
</comment>
<evidence type="ECO:0000313" key="4">
    <source>
        <dbReference type="EMBL" id="MBC3765108.1"/>
    </source>
</evidence>
<keyword evidence="1" id="KW-0732">Signal</keyword>
<gene>
    <name evidence="4" type="ORF">H8B19_04430</name>
</gene>
<dbReference type="GO" id="GO:0000166">
    <property type="term" value="F:nucleotide binding"/>
    <property type="evidence" value="ECO:0007669"/>
    <property type="project" value="InterPro"/>
</dbReference>
<evidence type="ECO:0000313" key="5">
    <source>
        <dbReference type="Proteomes" id="UP000601768"/>
    </source>
</evidence>
<dbReference type="PANTHER" id="PTHR43708">
    <property type="entry name" value="CONSERVED EXPRESSED OXIDOREDUCTASE (EUROFUNG)"/>
    <property type="match status" value="1"/>
</dbReference>
<dbReference type="Pfam" id="PF01408">
    <property type="entry name" value="GFO_IDH_MocA"/>
    <property type="match status" value="1"/>
</dbReference>
<reference evidence="4" key="1">
    <citation type="journal article" date="2018" name="Int. J. Syst. Evol. Microbiol.">
        <title>Neptunicella marina gen. nov., sp. nov., isolated from surface seawater.</title>
        <authorList>
            <person name="Liu X."/>
            <person name="Lai Q."/>
            <person name="Du Y."/>
            <person name="Zhang X."/>
            <person name="Liu Z."/>
            <person name="Sun F."/>
            <person name="Shao Z."/>
        </authorList>
    </citation>
    <scope>NUCLEOTIDE SEQUENCE</scope>
    <source>
        <strain evidence="4">S27-2</strain>
    </source>
</reference>
<dbReference type="Gene3D" id="3.40.50.720">
    <property type="entry name" value="NAD(P)-binding Rossmann-like Domain"/>
    <property type="match status" value="1"/>
</dbReference>
<dbReference type="Proteomes" id="UP000601768">
    <property type="component" value="Unassembled WGS sequence"/>
</dbReference>
<dbReference type="RefSeq" id="WP_186505564.1">
    <property type="nucleotide sequence ID" value="NZ_JACNEP010000002.1"/>
</dbReference>